<evidence type="ECO:0000313" key="4">
    <source>
        <dbReference type="Proteomes" id="UP001222027"/>
    </source>
</evidence>
<gene>
    <name evidence="3" type="ORF">OPV22_029714</name>
</gene>
<dbReference type="Proteomes" id="UP001222027">
    <property type="component" value="Unassembled WGS sequence"/>
</dbReference>
<feature type="compositionally biased region" description="Basic and acidic residues" evidence="1">
    <location>
        <begin position="108"/>
        <end position="138"/>
    </location>
</feature>
<name>A0AAV8P5B3_ENSVE</name>
<comment type="caution">
    <text evidence="3">The sequence shown here is derived from an EMBL/GenBank/DDBJ whole genome shotgun (WGS) entry which is preliminary data.</text>
</comment>
<evidence type="ECO:0000313" key="3">
    <source>
        <dbReference type="EMBL" id="KAJ8467162.1"/>
    </source>
</evidence>
<keyword evidence="2" id="KW-0812">Transmembrane</keyword>
<protein>
    <submittedName>
        <fullName evidence="3">Uncharacterized protein</fullName>
    </submittedName>
</protein>
<dbReference type="EMBL" id="JAQQAF010000008">
    <property type="protein sequence ID" value="KAJ8467162.1"/>
    <property type="molecule type" value="Genomic_DNA"/>
</dbReference>
<evidence type="ECO:0000256" key="1">
    <source>
        <dbReference type="SAM" id="MobiDB-lite"/>
    </source>
</evidence>
<sequence>MLKCSGRSRELCSPATNLSSYFSCRLMSTLRYWQLSYVYIAAEMLAIVISWLVVAIDLDWMADDWLDTTVQSMNVLWRGQLLNRFKNDLKCFKKRKAPESFSEEDLDERIRKQQEGEEDQKRLSRERKEEKKKEKAAQEETEDVDSDVMGFGGFRAIQEIGRHNVAVGTWVVMMIEFIEKLD</sequence>
<keyword evidence="2" id="KW-0472">Membrane</keyword>
<dbReference type="AlphaFoldDB" id="A0AAV8P5B3"/>
<keyword evidence="2" id="KW-1133">Transmembrane helix</keyword>
<organism evidence="3 4">
    <name type="scientific">Ensete ventricosum</name>
    <name type="common">Abyssinian banana</name>
    <name type="synonym">Musa ensete</name>
    <dbReference type="NCBI Taxonomy" id="4639"/>
    <lineage>
        <taxon>Eukaryota</taxon>
        <taxon>Viridiplantae</taxon>
        <taxon>Streptophyta</taxon>
        <taxon>Embryophyta</taxon>
        <taxon>Tracheophyta</taxon>
        <taxon>Spermatophyta</taxon>
        <taxon>Magnoliopsida</taxon>
        <taxon>Liliopsida</taxon>
        <taxon>Zingiberales</taxon>
        <taxon>Musaceae</taxon>
        <taxon>Ensete</taxon>
    </lineage>
</organism>
<accession>A0AAV8P5B3</accession>
<keyword evidence="4" id="KW-1185">Reference proteome</keyword>
<proteinExistence type="predicted"/>
<feature type="region of interest" description="Disordered" evidence="1">
    <location>
        <begin position="97"/>
        <end position="144"/>
    </location>
</feature>
<feature type="transmembrane region" description="Helical" evidence="2">
    <location>
        <begin position="36"/>
        <end position="56"/>
    </location>
</feature>
<reference evidence="3 4" key="1">
    <citation type="submission" date="2022-12" db="EMBL/GenBank/DDBJ databases">
        <title>Chromosome-scale assembly of the Ensete ventricosum genome.</title>
        <authorList>
            <person name="Dussert Y."/>
            <person name="Stocks J."/>
            <person name="Wendawek A."/>
            <person name="Woldeyes F."/>
            <person name="Nichols R.A."/>
            <person name="Borrell J.S."/>
        </authorList>
    </citation>
    <scope>NUCLEOTIDE SEQUENCE [LARGE SCALE GENOMIC DNA]</scope>
    <source>
        <strain evidence="4">cv. Maze</strain>
        <tissue evidence="3">Seeds</tissue>
    </source>
</reference>
<evidence type="ECO:0000256" key="2">
    <source>
        <dbReference type="SAM" id="Phobius"/>
    </source>
</evidence>